<feature type="region of interest" description="Disordered" evidence="3">
    <location>
        <begin position="741"/>
        <end position="764"/>
    </location>
</feature>
<dbReference type="eggNOG" id="ENOG502RY77">
    <property type="taxonomic scope" value="Eukaryota"/>
</dbReference>
<dbReference type="KEGG" id="pfp:PFL1_05231"/>
<feature type="region of interest" description="Disordered" evidence="3">
    <location>
        <begin position="783"/>
        <end position="845"/>
    </location>
</feature>
<sequence length="878" mass="93648">MSGFDPSYFGGPDDSTLAYRQQQRRKVNTCLQCKTRKVKCDKVRPHCGPCKRRRIPVERCNWAEETDPETFQQAAAAASVGGFSHHHAGGAGRESSDWSSPAFEPAPSPAPLPLPQEPTTPVAPGSTLLGLSDTDARTVLERISRLEMRMRGSEPDFGSPTPSAVDAAAGSPLVSAQGRQIDAAALAGAAHARAVHSANAAAAGPSASSTTARSSAPPQSAEVISLIDDDDDDGGLDVAAVDRLPGTTPIDGGAPFPFASTATKDKIELIVGSLPNDHAINTLLDGFRTYERLVPLGISWRLFRNQLIGLRGDIAEWRNGFVEDLGVDLSFLALLFEVMAAAAECRPAEDLVRQGIATGVDAVSDLIEQWHDTCKALLGMGDLLEQPNLNTLNALSLFGVHAANRGKVGSSSVYARMCLTLARKLGLHALGTAELDRQRWQSRPEDDDTTVRTGPIAAVRKAQFQDDTEYQAAEEADLLRQLLSSTDDGIVPRREDDMLEAVLPDRSHLVRESARMLWAQLRWQSAMCGDWAAVEGETSRVTLGVEEAELADGESLDVPASSFEGTADGVDQTRTTTSNLALHRDIDQMLGVVAASAAPGGGRATLTPHEIQKMLEDLASCHPPTRSEAGLPDRVKAHDSLRLLTASWLGLRATRPFLRTSDPVAQLAVKSARAVLRAAEALRGVAAASTKPLAPWFDVALLQAGLVLAVHRLVHIERGLAQDVAALKSELDAALALVATSSDAPDEHDEGDDDGDPGSKSPRNGARLLTALAALVEQRQREWAKCGPKVKSEDGDDGNAAMDVDPPANAAASRDDDAAPAGRAQSEAQVQENEAATSLSEHDPVRPYFEELRKMRPGAAERQVVDLPGFWRLLEGVS</sequence>
<protein>
    <recommendedName>
        <fullName evidence="4">Zn(2)-C6 fungal-type domain-containing protein</fullName>
    </recommendedName>
</protein>
<dbReference type="CDD" id="cd00067">
    <property type="entry name" value="GAL4"/>
    <property type="match status" value="1"/>
</dbReference>
<name>A0A061H4F9_9BASI</name>
<dbReference type="AlphaFoldDB" id="A0A061H4F9"/>
<feature type="domain" description="Zn(2)-C6 fungal-type" evidence="4">
    <location>
        <begin position="29"/>
        <end position="62"/>
    </location>
</feature>
<dbReference type="InterPro" id="IPR036864">
    <property type="entry name" value="Zn2-C6_fun-type_DNA-bd_sf"/>
</dbReference>
<feature type="compositionally biased region" description="Pro residues" evidence="3">
    <location>
        <begin position="104"/>
        <end position="118"/>
    </location>
</feature>
<dbReference type="PANTHER" id="PTHR31001:SF40">
    <property type="entry name" value="ZN(II)2CYS6 TRANSCRIPTION FACTOR (EUROFUNG)"/>
    <property type="match status" value="1"/>
</dbReference>
<proteinExistence type="predicted"/>
<dbReference type="RefSeq" id="XP_007880951.1">
    <property type="nucleotide sequence ID" value="XM_007882760.1"/>
</dbReference>
<feature type="region of interest" description="Disordered" evidence="3">
    <location>
        <begin position="201"/>
        <end position="220"/>
    </location>
</feature>
<dbReference type="GO" id="GO:0005634">
    <property type="term" value="C:nucleus"/>
    <property type="evidence" value="ECO:0007669"/>
    <property type="project" value="UniProtKB-SubCell"/>
</dbReference>
<comment type="subcellular location">
    <subcellularLocation>
        <location evidence="1">Nucleus</location>
    </subcellularLocation>
</comment>
<dbReference type="GO" id="GO:0000981">
    <property type="term" value="F:DNA-binding transcription factor activity, RNA polymerase II-specific"/>
    <property type="evidence" value="ECO:0007669"/>
    <property type="project" value="InterPro"/>
</dbReference>
<feature type="compositionally biased region" description="Acidic residues" evidence="3">
    <location>
        <begin position="744"/>
        <end position="756"/>
    </location>
</feature>
<dbReference type="Gene3D" id="4.10.240.10">
    <property type="entry name" value="Zn(2)-C6 fungal-type DNA-binding domain"/>
    <property type="match status" value="1"/>
</dbReference>
<dbReference type="PROSITE" id="PS50048">
    <property type="entry name" value="ZN2_CY6_FUNGAL_2"/>
    <property type="match status" value="1"/>
</dbReference>
<feature type="region of interest" description="Disordered" evidence="3">
    <location>
        <begin position="1"/>
        <end position="20"/>
    </location>
</feature>
<evidence type="ECO:0000256" key="2">
    <source>
        <dbReference type="ARBA" id="ARBA00023242"/>
    </source>
</evidence>
<gene>
    <name evidence="5" type="ORF">PFL1_05231</name>
</gene>
<dbReference type="Proteomes" id="UP000053664">
    <property type="component" value="Unassembled WGS sequence"/>
</dbReference>
<dbReference type="CDD" id="cd12148">
    <property type="entry name" value="fungal_TF_MHR"/>
    <property type="match status" value="1"/>
</dbReference>
<dbReference type="HOGENOM" id="CLU_349568_0_0_1"/>
<evidence type="ECO:0000256" key="3">
    <source>
        <dbReference type="SAM" id="MobiDB-lite"/>
    </source>
</evidence>
<evidence type="ECO:0000313" key="5">
    <source>
        <dbReference type="EMBL" id="EPQ27309.1"/>
    </source>
</evidence>
<evidence type="ECO:0000259" key="4">
    <source>
        <dbReference type="PROSITE" id="PS50048"/>
    </source>
</evidence>
<feature type="compositionally biased region" description="Polar residues" evidence="3">
    <location>
        <begin position="826"/>
        <end position="839"/>
    </location>
</feature>
<organism evidence="5 6">
    <name type="scientific">Pseudozyma flocculosa PF-1</name>
    <dbReference type="NCBI Taxonomy" id="1277687"/>
    <lineage>
        <taxon>Eukaryota</taxon>
        <taxon>Fungi</taxon>
        <taxon>Dikarya</taxon>
        <taxon>Basidiomycota</taxon>
        <taxon>Ustilaginomycotina</taxon>
        <taxon>Ustilaginomycetes</taxon>
        <taxon>Ustilaginales</taxon>
        <taxon>Ustilaginaceae</taxon>
        <taxon>Pseudozyma</taxon>
    </lineage>
</organism>
<dbReference type="SUPFAM" id="SSF57701">
    <property type="entry name" value="Zn2/Cys6 DNA-binding domain"/>
    <property type="match status" value="1"/>
</dbReference>
<keyword evidence="2" id="KW-0539">Nucleus</keyword>
<dbReference type="Pfam" id="PF00172">
    <property type="entry name" value="Zn_clus"/>
    <property type="match status" value="1"/>
</dbReference>
<dbReference type="GO" id="GO:0008270">
    <property type="term" value="F:zinc ion binding"/>
    <property type="evidence" value="ECO:0007669"/>
    <property type="project" value="InterPro"/>
</dbReference>
<reference evidence="5 6" key="1">
    <citation type="journal article" date="2013" name="Plant Cell">
        <title>The transition from a phytopathogenic smut ancestor to an anamorphic biocontrol agent deciphered by comparative whole-genome analysis.</title>
        <authorList>
            <person name="Lefebvre F."/>
            <person name="Joly D.L."/>
            <person name="Labbe C."/>
            <person name="Teichmann B."/>
            <person name="Linning R."/>
            <person name="Belzile F."/>
            <person name="Bakkeren G."/>
            <person name="Belanger R.R."/>
        </authorList>
    </citation>
    <scope>NUCLEOTIDE SEQUENCE [LARGE SCALE GENOMIC DNA]</scope>
    <source>
        <strain evidence="5 6">PF-1</strain>
    </source>
</reference>
<dbReference type="PANTHER" id="PTHR31001">
    <property type="entry name" value="UNCHARACTERIZED TRANSCRIPTIONAL REGULATORY PROTEIN"/>
    <property type="match status" value="1"/>
</dbReference>
<dbReference type="SMART" id="SM00066">
    <property type="entry name" value="GAL4"/>
    <property type="match status" value="1"/>
</dbReference>
<feature type="compositionally biased region" description="Low complexity" evidence="3">
    <location>
        <begin position="74"/>
        <end position="83"/>
    </location>
</feature>
<evidence type="ECO:0000256" key="1">
    <source>
        <dbReference type="ARBA" id="ARBA00004123"/>
    </source>
</evidence>
<dbReference type="OrthoDB" id="3362851at2759"/>
<accession>A0A061H4F9</accession>
<feature type="region of interest" description="Disordered" evidence="3">
    <location>
        <begin position="72"/>
        <end position="134"/>
    </location>
</feature>
<dbReference type="EMBL" id="KE361640">
    <property type="protein sequence ID" value="EPQ27309.1"/>
    <property type="molecule type" value="Genomic_DNA"/>
</dbReference>
<dbReference type="GeneID" id="19319328"/>
<dbReference type="InterPro" id="IPR050613">
    <property type="entry name" value="Sec_Metabolite_Reg"/>
</dbReference>
<evidence type="ECO:0000313" key="6">
    <source>
        <dbReference type="Proteomes" id="UP000053664"/>
    </source>
</evidence>
<dbReference type="InterPro" id="IPR001138">
    <property type="entry name" value="Zn2Cys6_DnaBD"/>
</dbReference>